<gene>
    <name evidence="3" type="ORF">SAMN02982989_2468</name>
</gene>
<dbReference type="PANTHER" id="PTHR36582">
    <property type="entry name" value="ANTITOXIN PARD"/>
    <property type="match status" value="1"/>
</dbReference>
<dbReference type="Gene3D" id="6.10.10.120">
    <property type="entry name" value="Antitoxin ParD1-like"/>
    <property type="match status" value="1"/>
</dbReference>
<evidence type="ECO:0000313" key="3">
    <source>
        <dbReference type="EMBL" id="SMF47789.1"/>
    </source>
</evidence>
<keyword evidence="2" id="KW-1277">Toxin-antitoxin system</keyword>
<dbReference type="EMBL" id="FXAF01000006">
    <property type="protein sequence ID" value="SMF47789.1"/>
    <property type="molecule type" value="Genomic_DNA"/>
</dbReference>
<dbReference type="InterPro" id="IPR010985">
    <property type="entry name" value="Ribbon_hlx_hlx"/>
</dbReference>
<evidence type="ECO:0000256" key="1">
    <source>
        <dbReference type="ARBA" id="ARBA00008580"/>
    </source>
</evidence>
<dbReference type="GO" id="GO:0006355">
    <property type="term" value="P:regulation of DNA-templated transcription"/>
    <property type="evidence" value="ECO:0007669"/>
    <property type="project" value="InterPro"/>
</dbReference>
<dbReference type="InterPro" id="IPR022789">
    <property type="entry name" value="ParD"/>
</dbReference>
<dbReference type="NCBIfam" id="TIGR02606">
    <property type="entry name" value="antidote_CC2985"/>
    <property type="match status" value="1"/>
</dbReference>
<dbReference type="PANTHER" id="PTHR36582:SF2">
    <property type="entry name" value="ANTITOXIN PARD"/>
    <property type="match status" value="1"/>
</dbReference>
<dbReference type="SUPFAM" id="SSF47598">
    <property type="entry name" value="Ribbon-helix-helix"/>
    <property type="match status" value="1"/>
</dbReference>
<dbReference type="Pfam" id="PF03693">
    <property type="entry name" value="ParD_antitoxin"/>
    <property type="match status" value="1"/>
</dbReference>
<keyword evidence="4" id="KW-1185">Reference proteome</keyword>
<dbReference type="InterPro" id="IPR038296">
    <property type="entry name" value="ParD_sf"/>
</dbReference>
<sequence>MNVSIGPRWEKFIEEAVQDGRYGSASEIVREGLRLVEEREAKLSALRETLHRSIEAGGDVSEEELDASLEAIAEELRKEGYR</sequence>
<reference evidence="4" key="1">
    <citation type="submission" date="2017-04" db="EMBL/GenBank/DDBJ databases">
        <authorList>
            <person name="Varghese N."/>
            <person name="Submissions S."/>
        </authorList>
    </citation>
    <scope>NUCLEOTIDE SEQUENCE [LARGE SCALE GENOMIC DNA]</scope>
    <source>
        <strain evidence="4">B4P</strain>
    </source>
</reference>
<name>A0A1X7F8G4_9HYPH</name>
<evidence type="ECO:0000313" key="4">
    <source>
        <dbReference type="Proteomes" id="UP000192903"/>
    </source>
</evidence>
<comment type="similarity">
    <text evidence="1">Belongs to the ParD antitoxin family.</text>
</comment>
<dbReference type="Proteomes" id="UP000192903">
    <property type="component" value="Unassembled WGS sequence"/>
</dbReference>
<evidence type="ECO:0000256" key="2">
    <source>
        <dbReference type="ARBA" id="ARBA00022649"/>
    </source>
</evidence>
<dbReference type="RefSeq" id="WP_085422653.1">
    <property type="nucleotide sequence ID" value="NZ_FXAF01000006.1"/>
</dbReference>
<dbReference type="AlphaFoldDB" id="A0A1X7F8G4"/>
<dbReference type="STRING" id="464029.SAMN02982989_2468"/>
<proteinExistence type="inferred from homology"/>
<dbReference type="OrthoDB" id="9815501at2"/>
<accession>A0A1X7F8G4</accession>
<protein>
    <submittedName>
        <fullName evidence="3">Antitoxin ParD1/3/4</fullName>
    </submittedName>
</protein>
<organism evidence="3 4">
    <name type="scientific">Xaviernesmea oryzae</name>
    <dbReference type="NCBI Taxonomy" id="464029"/>
    <lineage>
        <taxon>Bacteria</taxon>
        <taxon>Pseudomonadati</taxon>
        <taxon>Pseudomonadota</taxon>
        <taxon>Alphaproteobacteria</taxon>
        <taxon>Hyphomicrobiales</taxon>
        <taxon>Rhizobiaceae</taxon>
        <taxon>Rhizobium/Agrobacterium group</taxon>
        <taxon>Xaviernesmea</taxon>
    </lineage>
</organism>